<sequence length="152" mass="17293">MGRKSAYKEEYNQLAENYALLGATDKEMADLFGVTERTLNQWKKDYPEFLQSLKKGKSIADANVAAKLYNRAIGYDCTATKFATSDGKITDTQEYTEHFPPDTTAAIFWLKNRQPEKWRDKKEVDANVNLGDELEGLSDEQLQAIIDGKEEK</sequence>
<proteinExistence type="predicted"/>
<evidence type="ECO:0008006" key="2">
    <source>
        <dbReference type="Google" id="ProtNLM"/>
    </source>
</evidence>
<protein>
    <recommendedName>
        <fullName evidence="2">Helix-turn-helix domain-containing protein</fullName>
    </recommendedName>
</protein>
<name>A0A6N2WMB6_9BACE</name>
<gene>
    <name evidence="1" type="ORF">BFLFYP10_03257</name>
</gene>
<organism evidence="1">
    <name type="scientific">Bacteroides faecis</name>
    <dbReference type="NCBI Taxonomy" id="674529"/>
    <lineage>
        <taxon>Bacteria</taxon>
        <taxon>Pseudomonadati</taxon>
        <taxon>Bacteroidota</taxon>
        <taxon>Bacteroidia</taxon>
        <taxon>Bacteroidales</taxon>
        <taxon>Bacteroidaceae</taxon>
        <taxon>Bacteroides</taxon>
    </lineage>
</organism>
<dbReference type="AlphaFoldDB" id="A0A6N2WMB6"/>
<dbReference type="Gene3D" id="1.10.10.60">
    <property type="entry name" value="Homeodomain-like"/>
    <property type="match status" value="1"/>
</dbReference>
<reference evidence="1" key="1">
    <citation type="submission" date="2019-11" db="EMBL/GenBank/DDBJ databases">
        <authorList>
            <person name="Feng L."/>
        </authorList>
    </citation>
    <scope>NUCLEOTIDE SEQUENCE</scope>
    <source>
        <strain evidence="1">BfaecisLFYP10</strain>
    </source>
</reference>
<dbReference type="RefSeq" id="WP_022302147.1">
    <property type="nucleotide sequence ID" value="NZ_CACRSZ010000070.1"/>
</dbReference>
<accession>A0A6N2WMB6</accession>
<dbReference type="EMBL" id="CACRSZ010000070">
    <property type="protein sequence ID" value="VYT43338.1"/>
    <property type="molecule type" value="Genomic_DNA"/>
</dbReference>
<evidence type="ECO:0000313" key="1">
    <source>
        <dbReference type="EMBL" id="VYT43338.1"/>
    </source>
</evidence>